<sequence>MSPGPARGRTGRATGADGGPRRGPARRWQLVRAGSDAVPASTRRFMARARQRRMRAALPWAVLAGVLVLAALVAWTVLGSGLFGVREVRVEGARLVTPVEVRDAAAVPDGVPLARVDLAATARRIGGLPPVERATVRRDWPGTLVVTVVERTGVAAVPRDDRFVVLDASGVVFRELPRAPQGLPLVRLATPGPDDPGTRAALQVLAVLTPQLRAVLVEVGVEGLARIGLRLRDGRTVVWGDATRGEDKARVATALLGRKADTIDVSAPDVVTFR</sequence>
<comment type="function">
    <text evidence="8">Essential cell division protein.</text>
</comment>
<dbReference type="HAMAP" id="MF_00911">
    <property type="entry name" value="FtsQ_subfam"/>
    <property type="match status" value="1"/>
</dbReference>
<comment type="caution">
    <text evidence="11">The sequence shown here is derived from an EMBL/GenBank/DDBJ whole genome shotgun (WGS) entry which is preliminary data.</text>
</comment>
<dbReference type="GO" id="GO:0043093">
    <property type="term" value="P:FtsZ-dependent cytokinesis"/>
    <property type="evidence" value="ECO:0007669"/>
    <property type="project" value="UniProtKB-UniRule"/>
</dbReference>
<dbReference type="InterPro" id="IPR013685">
    <property type="entry name" value="POTRA_FtsQ_type"/>
</dbReference>
<dbReference type="InterPro" id="IPR005548">
    <property type="entry name" value="Cell_div_FtsQ/DivIB_C"/>
</dbReference>
<keyword evidence="6 8" id="KW-0472">Membrane</keyword>
<protein>
    <recommendedName>
        <fullName evidence="8">Cell division protein FtsQ</fullName>
    </recommendedName>
</protein>
<dbReference type="Pfam" id="PF08478">
    <property type="entry name" value="POTRA_1"/>
    <property type="match status" value="1"/>
</dbReference>
<evidence type="ECO:0000259" key="10">
    <source>
        <dbReference type="PROSITE" id="PS51779"/>
    </source>
</evidence>
<keyword evidence="4 8" id="KW-0812">Transmembrane</keyword>
<dbReference type="Pfam" id="PF03799">
    <property type="entry name" value="FtsQ_DivIB_C"/>
    <property type="match status" value="1"/>
</dbReference>
<dbReference type="AlphaFoldDB" id="A0A246RQD5"/>
<gene>
    <name evidence="8" type="primary">ftsQ</name>
    <name evidence="11" type="ORF">B5D80_07460</name>
</gene>
<dbReference type="PROSITE" id="PS51779">
    <property type="entry name" value="POTRA"/>
    <property type="match status" value="1"/>
</dbReference>
<dbReference type="InterPro" id="IPR026579">
    <property type="entry name" value="FtsQ"/>
</dbReference>
<proteinExistence type="inferred from homology"/>
<comment type="similarity">
    <text evidence="8">Belongs to the FtsQ/DivIB family. FtsQ subfamily.</text>
</comment>
<dbReference type="PANTHER" id="PTHR37820:SF1">
    <property type="entry name" value="CELL DIVISION PROTEIN FTSQ"/>
    <property type="match status" value="1"/>
</dbReference>
<evidence type="ECO:0000313" key="11">
    <source>
        <dbReference type="EMBL" id="OWV10125.1"/>
    </source>
</evidence>
<evidence type="ECO:0000256" key="3">
    <source>
        <dbReference type="ARBA" id="ARBA00022618"/>
    </source>
</evidence>
<feature type="region of interest" description="Disordered" evidence="9">
    <location>
        <begin position="1"/>
        <end position="25"/>
    </location>
</feature>
<evidence type="ECO:0000256" key="9">
    <source>
        <dbReference type="SAM" id="MobiDB-lite"/>
    </source>
</evidence>
<keyword evidence="3 8" id="KW-0132">Cell division</keyword>
<dbReference type="Gene3D" id="3.10.20.310">
    <property type="entry name" value="membrane protein fhac"/>
    <property type="match status" value="1"/>
</dbReference>
<evidence type="ECO:0000256" key="6">
    <source>
        <dbReference type="ARBA" id="ARBA00023136"/>
    </source>
</evidence>
<evidence type="ECO:0000256" key="7">
    <source>
        <dbReference type="ARBA" id="ARBA00023306"/>
    </source>
</evidence>
<evidence type="ECO:0000256" key="5">
    <source>
        <dbReference type="ARBA" id="ARBA00022989"/>
    </source>
</evidence>
<keyword evidence="5 8" id="KW-1133">Transmembrane helix</keyword>
<dbReference type="GO" id="GO:0090529">
    <property type="term" value="P:cell septum assembly"/>
    <property type="evidence" value="ECO:0007669"/>
    <property type="project" value="InterPro"/>
</dbReference>
<keyword evidence="2 8" id="KW-1003">Cell membrane</keyword>
<dbReference type="GO" id="GO:0032153">
    <property type="term" value="C:cell division site"/>
    <property type="evidence" value="ECO:0007669"/>
    <property type="project" value="UniProtKB-UniRule"/>
</dbReference>
<dbReference type="InterPro" id="IPR050487">
    <property type="entry name" value="FtsQ_DivIB"/>
</dbReference>
<evidence type="ECO:0000256" key="8">
    <source>
        <dbReference type="HAMAP-Rule" id="MF_00911"/>
    </source>
</evidence>
<keyword evidence="7 8" id="KW-0131">Cell cycle</keyword>
<organism evidence="11 12">
    <name type="scientific">Micromonospora wenchangensis</name>
    <dbReference type="NCBI Taxonomy" id="1185415"/>
    <lineage>
        <taxon>Bacteria</taxon>
        <taxon>Bacillati</taxon>
        <taxon>Actinomycetota</taxon>
        <taxon>Actinomycetes</taxon>
        <taxon>Micromonosporales</taxon>
        <taxon>Micromonosporaceae</taxon>
        <taxon>Micromonospora</taxon>
    </lineage>
</organism>
<dbReference type="InterPro" id="IPR034746">
    <property type="entry name" value="POTRA"/>
</dbReference>
<dbReference type="EMBL" id="MZMV01000009">
    <property type="protein sequence ID" value="OWV10125.1"/>
    <property type="molecule type" value="Genomic_DNA"/>
</dbReference>
<name>A0A246RQD5_9ACTN</name>
<dbReference type="OrthoDB" id="9790760at2"/>
<dbReference type="Proteomes" id="UP000197174">
    <property type="component" value="Unassembled WGS sequence"/>
</dbReference>
<dbReference type="RefSeq" id="WP_088643042.1">
    <property type="nucleotide sequence ID" value="NZ_CBDRBW010000014.1"/>
</dbReference>
<dbReference type="PANTHER" id="PTHR37820">
    <property type="entry name" value="CELL DIVISION PROTEIN DIVIB"/>
    <property type="match status" value="1"/>
</dbReference>
<comment type="subcellular location">
    <subcellularLocation>
        <location evidence="8">Cell membrane</location>
        <topology evidence="8">Single-pass type II membrane protein</topology>
    </subcellularLocation>
    <subcellularLocation>
        <location evidence="1">Membrane</location>
    </subcellularLocation>
    <text evidence="8">Localizes to the division septum.</text>
</comment>
<feature type="compositionally biased region" description="Low complexity" evidence="9">
    <location>
        <begin position="1"/>
        <end position="15"/>
    </location>
</feature>
<evidence type="ECO:0000256" key="4">
    <source>
        <dbReference type="ARBA" id="ARBA00022692"/>
    </source>
</evidence>
<accession>A0A246RQD5</accession>
<keyword evidence="12" id="KW-1185">Reference proteome</keyword>
<reference evidence="11 12" key="1">
    <citation type="submission" date="2017-03" db="EMBL/GenBank/DDBJ databases">
        <title>Whole genome sequence of Micromonospora wenchangensis, isolated from mangrove soil.</title>
        <authorList>
            <person name="Yang H."/>
        </authorList>
    </citation>
    <scope>NUCLEOTIDE SEQUENCE [LARGE SCALE GENOMIC DNA]</scope>
    <source>
        <strain evidence="11 12">CCTCC AA 2012002</strain>
    </source>
</reference>
<dbReference type="GO" id="GO:0005886">
    <property type="term" value="C:plasma membrane"/>
    <property type="evidence" value="ECO:0007669"/>
    <property type="project" value="UniProtKB-SubCell"/>
</dbReference>
<feature type="transmembrane region" description="Helical" evidence="8">
    <location>
        <begin position="56"/>
        <end position="78"/>
    </location>
</feature>
<feature type="domain" description="POTRA" evidence="10">
    <location>
        <begin position="83"/>
        <end position="151"/>
    </location>
</feature>
<evidence type="ECO:0000256" key="2">
    <source>
        <dbReference type="ARBA" id="ARBA00022475"/>
    </source>
</evidence>
<evidence type="ECO:0000313" key="12">
    <source>
        <dbReference type="Proteomes" id="UP000197174"/>
    </source>
</evidence>
<evidence type="ECO:0000256" key="1">
    <source>
        <dbReference type="ARBA" id="ARBA00004370"/>
    </source>
</evidence>